<dbReference type="RefSeq" id="WP_134501243.1">
    <property type="nucleotide sequence ID" value="NZ_SOEY01000003.1"/>
</dbReference>
<dbReference type="Proteomes" id="UP000298173">
    <property type="component" value="Unassembled WGS sequence"/>
</dbReference>
<dbReference type="EMBL" id="SOEY01000003">
    <property type="protein sequence ID" value="TFB76841.1"/>
    <property type="molecule type" value="Genomic_DNA"/>
</dbReference>
<proteinExistence type="predicted"/>
<name>A0A4R8V6N2_9MICO</name>
<dbReference type="AlphaFoldDB" id="A0A4R8V6N2"/>
<comment type="caution">
    <text evidence="1">The sequence shown here is derived from an EMBL/GenBank/DDBJ whole genome shotgun (WGS) entry which is preliminary data.</text>
</comment>
<sequence length="147" mass="15940">MTNNRFTDNLNFDTDRLAKLRATMMADSAVPDPSDFGGMSAAEVHSGARADYVFTSQQVALAHSRVFQTGILDKFVAWRSEDARVAGASARPTLISDRAILVGLLLLASESGPFLISSLAVVFQNRLTPESRALLHLVCFVNLRSAI</sequence>
<gene>
    <name evidence="1" type="ORF">E3O06_01340</name>
</gene>
<evidence type="ECO:0000313" key="2">
    <source>
        <dbReference type="Proteomes" id="UP000298173"/>
    </source>
</evidence>
<evidence type="ECO:0000313" key="1">
    <source>
        <dbReference type="EMBL" id="TFB76841.1"/>
    </source>
</evidence>
<dbReference type="OrthoDB" id="3837969at2"/>
<protein>
    <submittedName>
        <fullName evidence="1">Uncharacterized protein</fullName>
    </submittedName>
</protein>
<accession>A0A4R8V6N2</accession>
<keyword evidence="2" id="KW-1185">Reference proteome</keyword>
<organism evidence="1 2">
    <name type="scientific">Cryobacterium glaciale</name>
    <dbReference type="NCBI Taxonomy" id="1259145"/>
    <lineage>
        <taxon>Bacteria</taxon>
        <taxon>Bacillati</taxon>
        <taxon>Actinomycetota</taxon>
        <taxon>Actinomycetes</taxon>
        <taxon>Micrococcales</taxon>
        <taxon>Microbacteriaceae</taxon>
        <taxon>Cryobacterium</taxon>
    </lineage>
</organism>
<reference evidence="1 2" key="1">
    <citation type="submission" date="2019-03" db="EMBL/GenBank/DDBJ databases">
        <title>Genomics of glacier-inhabiting Cryobacterium strains.</title>
        <authorList>
            <person name="Liu Q."/>
            <person name="Xin Y.-H."/>
        </authorList>
    </citation>
    <scope>NUCLEOTIDE SEQUENCE [LARGE SCALE GENOMIC DNA]</scope>
    <source>
        <strain evidence="1 2">HLT2-23</strain>
    </source>
</reference>